<name>A0A520LM22_9GAMM</name>
<evidence type="ECO:0000256" key="1">
    <source>
        <dbReference type="SAM" id="MobiDB-lite"/>
    </source>
</evidence>
<dbReference type="InterPro" id="IPR006121">
    <property type="entry name" value="HMA_dom"/>
</dbReference>
<sequence length="150" mass="17076">MKKIILLCTFVSLHSYAIDEEPHHHMHTQSPHTETHEGHEHHSHEGHLHEMTVNGESLEVNSDRFDKFTQDLSDCKIAVVSVMGMVCDFCARGIEKTFKKDKSVLKIDVDLGQGKVVIAYEKSKEIDFDKIKNKILINGQNATKIQVLEI</sequence>
<dbReference type="InterPro" id="IPR036163">
    <property type="entry name" value="HMA_dom_sf"/>
</dbReference>
<reference evidence="3 4" key="1">
    <citation type="submission" date="2019-02" db="EMBL/GenBank/DDBJ databases">
        <title>Prokaryotic population dynamics and viral predation in marine succession experiment using metagenomics: the confinement effect.</title>
        <authorList>
            <person name="Haro-Moreno J.M."/>
            <person name="Rodriguez-Valera F."/>
            <person name="Lopez-Perez M."/>
        </authorList>
    </citation>
    <scope>NUCLEOTIDE SEQUENCE [LARGE SCALE GENOMIC DNA]</scope>
    <source>
        <strain evidence="3">MED-G169</strain>
    </source>
</reference>
<feature type="compositionally biased region" description="Basic and acidic residues" evidence="1">
    <location>
        <begin position="33"/>
        <end position="47"/>
    </location>
</feature>
<dbReference type="Pfam" id="PF00403">
    <property type="entry name" value="HMA"/>
    <property type="match status" value="1"/>
</dbReference>
<dbReference type="PROSITE" id="PS50846">
    <property type="entry name" value="HMA_2"/>
    <property type="match status" value="1"/>
</dbReference>
<dbReference type="Gene3D" id="3.30.70.100">
    <property type="match status" value="1"/>
</dbReference>
<accession>A0A520LM22</accession>
<feature type="region of interest" description="Disordered" evidence="1">
    <location>
        <begin position="24"/>
        <end position="47"/>
    </location>
</feature>
<dbReference type="GO" id="GO:0046872">
    <property type="term" value="F:metal ion binding"/>
    <property type="evidence" value="ECO:0007669"/>
    <property type="project" value="InterPro"/>
</dbReference>
<comment type="caution">
    <text evidence="3">The sequence shown here is derived from an EMBL/GenBank/DDBJ whole genome shotgun (WGS) entry which is preliminary data.</text>
</comment>
<evidence type="ECO:0000313" key="4">
    <source>
        <dbReference type="Proteomes" id="UP000318148"/>
    </source>
</evidence>
<dbReference type="CDD" id="cd00371">
    <property type="entry name" value="HMA"/>
    <property type="match status" value="1"/>
</dbReference>
<feature type="domain" description="HMA" evidence="2">
    <location>
        <begin position="76"/>
        <end position="143"/>
    </location>
</feature>
<organism evidence="3 4">
    <name type="scientific">SAR92 clade bacterium</name>
    <dbReference type="NCBI Taxonomy" id="2315479"/>
    <lineage>
        <taxon>Bacteria</taxon>
        <taxon>Pseudomonadati</taxon>
        <taxon>Pseudomonadota</taxon>
        <taxon>Gammaproteobacteria</taxon>
        <taxon>Cellvibrionales</taxon>
        <taxon>Porticoccaceae</taxon>
        <taxon>SAR92 clade</taxon>
    </lineage>
</organism>
<proteinExistence type="predicted"/>
<evidence type="ECO:0000259" key="2">
    <source>
        <dbReference type="PROSITE" id="PS50846"/>
    </source>
</evidence>
<evidence type="ECO:0000313" key="3">
    <source>
        <dbReference type="EMBL" id="RZO06750.1"/>
    </source>
</evidence>
<protein>
    <submittedName>
        <fullName evidence="3">Cation transporter</fullName>
    </submittedName>
</protein>
<dbReference type="SUPFAM" id="SSF55008">
    <property type="entry name" value="HMA, heavy metal-associated domain"/>
    <property type="match status" value="1"/>
</dbReference>
<dbReference type="AlphaFoldDB" id="A0A520LM22"/>
<dbReference type="EMBL" id="SHBO01000021">
    <property type="protein sequence ID" value="RZO06750.1"/>
    <property type="molecule type" value="Genomic_DNA"/>
</dbReference>
<gene>
    <name evidence="3" type="ORF">EVB02_02270</name>
</gene>
<dbReference type="Proteomes" id="UP000318148">
    <property type="component" value="Unassembled WGS sequence"/>
</dbReference>